<protein>
    <recommendedName>
        <fullName evidence="3">Glycosyltransferase involved in cell wall biosynthesis</fullName>
    </recommendedName>
</protein>
<dbReference type="Gene3D" id="3.40.50.2000">
    <property type="entry name" value="Glycogen Phosphorylase B"/>
    <property type="match status" value="1"/>
</dbReference>
<sequence>MKASTQAGAVTFVLDPPVGISRASSWTYACRCIPDNGRLAITGHIDIQGEGEPNDLVLKVRLKLASGEDFKGEAEGLNWSERAGPYFYPLKFIQRGAFKREIKVDGPVDSVEVELVLWKAGTAAQYSLTRFGVEPASLPDESTFHWAASHLFPASPPAGAKALVIGALRSESQAATLAGLFPPSGRLWNKTSRIDRIEQLSSPLPGTGEYALITAAPAQDEWDWPLLNSGALNDLLVEGGRVLIAMPLTVTGQNEGWEKRFIERFGSDRPGFNDLQHGLALTPLRLLAAAPVAGTVVEGPRYMWLALGRDETFAAARRAMPELTDMLLAGQWVRAAEAIEQTDRSSPQFLAASAWLRPLISNLAANAVRLEKAGEQEASAMLRLAMHRLEPLEEKYAYEAMAHLRVAGKLELARRIVAEGRQSMPDSLAVRLQDALLCAAEGEPDRAIEMLWQEAQGLAVITPSLRRTMALILRTYAQECQRAGIETRHPQPLLLPEVANAYNSDPERFAARWHATPFAQKLEEDAQARRAARKAAAPAVPADRPIRMLVLTSDNWQFLVNLLDRVETHDTGFEVRTFDFAFLEQHWSKDHLHELFAPVSMGLTQEKVWKRAIADDTTLGELVDWCDVVVCEWAGTHAIWLSRFLPADKRLVVRLHSFEAFSQWPFFIDFGGIDGMIFVADHIRRFTDLQYRLGGHDLATTVLPNFIPLENFARPKGPQAARTLAMVGYANLNKHPLMAAEILAALRKDDPQWKLRLYGHAWSPETLNETERAYYDRFWAFVREAKLETAIEVMPYTTDVATALQDVGFIVSCSWREGTHEAVLEGMATGCVPVLRRWPMVKQYGAPESGYPGIPCFDTVDEAVAIVKASAESETFAEASREAAAYAMARFDIEAVFPKFQDFIRQVASR</sequence>
<keyword evidence="2" id="KW-1185">Reference proteome</keyword>
<name>A0ABV3WZR4_9HYPH</name>
<evidence type="ECO:0000313" key="1">
    <source>
        <dbReference type="EMBL" id="MEX4010192.1"/>
    </source>
</evidence>
<evidence type="ECO:0000313" key="2">
    <source>
        <dbReference type="Proteomes" id="UP001559025"/>
    </source>
</evidence>
<comment type="caution">
    <text evidence="1">The sequence shown here is derived from an EMBL/GenBank/DDBJ whole genome shotgun (WGS) entry which is preliminary data.</text>
</comment>
<proteinExistence type="predicted"/>
<evidence type="ECO:0008006" key="3">
    <source>
        <dbReference type="Google" id="ProtNLM"/>
    </source>
</evidence>
<accession>A0ABV3WZR4</accession>
<dbReference type="EMBL" id="JAZHFV010000010">
    <property type="protein sequence ID" value="MEX4010192.1"/>
    <property type="molecule type" value="Genomic_DNA"/>
</dbReference>
<gene>
    <name evidence="1" type="ORF">V1479_22995</name>
</gene>
<reference evidence="1 2" key="1">
    <citation type="submission" date="2024-01" db="EMBL/GenBank/DDBJ databases">
        <title>New evidence supports the origin of RcGTA from prophage.</title>
        <authorList>
            <person name="Xu Y."/>
            <person name="Liu B."/>
            <person name="Chen F."/>
        </authorList>
    </citation>
    <scope>NUCLEOTIDE SEQUENCE [LARGE SCALE GENOMIC DNA]</scope>
    <source>
        <strain evidence="1 2">CBW1107-2</strain>
    </source>
</reference>
<dbReference type="SUPFAM" id="SSF53756">
    <property type="entry name" value="UDP-Glycosyltransferase/glycogen phosphorylase"/>
    <property type="match status" value="1"/>
</dbReference>
<organism evidence="1 2">
    <name type="scientific">Neoaquamicrobium sediminum</name>
    <dbReference type="NCBI Taxonomy" id="1849104"/>
    <lineage>
        <taxon>Bacteria</taxon>
        <taxon>Pseudomonadati</taxon>
        <taxon>Pseudomonadota</taxon>
        <taxon>Alphaproteobacteria</taxon>
        <taxon>Hyphomicrobiales</taxon>
        <taxon>Phyllobacteriaceae</taxon>
        <taxon>Neoaquamicrobium</taxon>
    </lineage>
</organism>
<dbReference type="RefSeq" id="WP_368804916.1">
    <property type="nucleotide sequence ID" value="NZ_JAZHFV010000010.1"/>
</dbReference>
<dbReference type="Proteomes" id="UP001559025">
    <property type="component" value="Unassembled WGS sequence"/>
</dbReference>